<reference evidence="9 10" key="1">
    <citation type="submission" date="2024-03" db="EMBL/GenBank/DDBJ databases">
        <title>Ignisphaera cupida sp. nov., a hyperthermophilic hydrolytic archaeon from a hot spring of Kamchatka, and proposal of Ignisphaeraceae fam. nov.</title>
        <authorList>
            <person name="Podosokorskaya O.A."/>
            <person name="Elcheninov A.G."/>
            <person name="Maltseva A.I."/>
            <person name="Zayulina K.S."/>
            <person name="Novikov A."/>
            <person name="Merkel A.Y."/>
        </authorList>
    </citation>
    <scope>NUCLEOTIDE SEQUENCE [LARGE SCALE GENOMIC DNA]</scope>
    <source>
        <strain evidence="9 10">38H-sp</strain>
    </source>
</reference>
<evidence type="ECO:0000256" key="4">
    <source>
        <dbReference type="ARBA" id="ARBA00023004"/>
    </source>
</evidence>
<keyword evidence="10" id="KW-1185">Reference proteome</keyword>
<keyword evidence="2 7" id="KW-0819">tRNA processing</keyword>
<dbReference type="SUPFAM" id="SSF53067">
    <property type="entry name" value="Actin-like ATPase domain"/>
    <property type="match status" value="1"/>
</dbReference>
<feature type="binding site" evidence="7">
    <location>
        <position position="166"/>
    </location>
    <ligand>
        <name>substrate</name>
    </ligand>
</feature>
<feature type="binding site" evidence="7">
    <location>
        <position position="115"/>
    </location>
    <ligand>
        <name>Fe cation</name>
        <dbReference type="ChEBI" id="CHEBI:24875"/>
    </ligand>
</feature>
<evidence type="ECO:0000259" key="8">
    <source>
        <dbReference type="Pfam" id="PF00814"/>
    </source>
</evidence>
<dbReference type="InterPro" id="IPR043129">
    <property type="entry name" value="ATPase_NBD"/>
</dbReference>
<keyword evidence="4 7" id="KW-0408">Iron</keyword>
<protein>
    <recommendedName>
        <fullName evidence="7">tRNA N6-adenosine threonylcarbamoyltransferase</fullName>
        <ecNumber evidence="7">2.3.1.234</ecNumber>
    </recommendedName>
    <alternativeName>
        <fullName evidence="7">N6-L-threonylcarbamoyladenine synthase</fullName>
        <shortName evidence="7">t(6)A synthase</shortName>
    </alternativeName>
    <alternativeName>
        <fullName evidence="7">t(6)A37 threonylcarbamoyladenosine biosynthesis protein TsaD</fullName>
    </alternativeName>
    <alternativeName>
        <fullName evidence="7">tRNA threonylcarbamoyladenosine biosynthesis protein TsaD</fullName>
    </alternativeName>
</protein>
<dbReference type="HAMAP" id="MF_01445">
    <property type="entry name" value="TsaD"/>
    <property type="match status" value="1"/>
</dbReference>
<feature type="binding site" evidence="7">
    <location>
        <position position="183"/>
    </location>
    <ligand>
        <name>substrate</name>
    </ligand>
</feature>
<evidence type="ECO:0000256" key="1">
    <source>
        <dbReference type="ARBA" id="ARBA00022679"/>
    </source>
</evidence>
<evidence type="ECO:0000256" key="5">
    <source>
        <dbReference type="ARBA" id="ARBA00023315"/>
    </source>
</evidence>
<accession>A0ABU9UDA7</accession>
<evidence type="ECO:0000256" key="6">
    <source>
        <dbReference type="ARBA" id="ARBA00048117"/>
    </source>
</evidence>
<dbReference type="NCBIfam" id="TIGR03723">
    <property type="entry name" value="T6A_TsaD_YgjD"/>
    <property type="match status" value="1"/>
</dbReference>
<evidence type="ECO:0000256" key="3">
    <source>
        <dbReference type="ARBA" id="ARBA00022723"/>
    </source>
</evidence>
<organism evidence="9 10">
    <name type="scientific">Rarispira pelagica</name>
    <dbReference type="NCBI Taxonomy" id="3141764"/>
    <lineage>
        <taxon>Bacteria</taxon>
        <taxon>Pseudomonadati</taxon>
        <taxon>Spirochaetota</taxon>
        <taxon>Spirochaetia</taxon>
        <taxon>Winmispirales</taxon>
        <taxon>Winmispiraceae</taxon>
        <taxon>Rarispira</taxon>
    </lineage>
</organism>
<dbReference type="RefSeq" id="WP_420069381.1">
    <property type="nucleotide sequence ID" value="NZ_JBCHKQ010000002.1"/>
</dbReference>
<dbReference type="InterPro" id="IPR000905">
    <property type="entry name" value="Gcp-like_dom"/>
</dbReference>
<dbReference type="GO" id="GO:0061711">
    <property type="term" value="F:tRNA N(6)-L-threonylcarbamoyladenine synthase activity"/>
    <property type="evidence" value="ECO:0007669"/>
    <property type="project" value="UniProtKB-EC"/>
</dbReference>
<dbReference type="InterPro" id="IPR022450">
    <property type="entry name" value="TsaD"/>
</dbReference>
<dbReference type="CDD" id="cd24133">
    <property type="entry name" value="ASKHA_NBD_TsaD_bac"/>
    <property type="match status" value="1"/>
</dbReference>
<feature type="binding site" evidence="7">
    <location>
        <position position="111"/>
    </location>
    <ligand>
        <name>Fe cation</name>
        <dbReference type="ChEBI" id="CHEBI:24875"/>
    </ligand>
</feature>
<feature type="binding site" evidence="7">
    <location>
        <position position="179"/>
    </location>
    <ligand>
        <name>substrate</name>
    </ligand>
</feature>
<dbReference type="NCBIfam" id="TIGR00329">
    <property type="entry name" value="gcp_kae1"/>
    <property type="match status" value="1"/>
</dbReference>
<comment type="subcellular location">
    <subcellularLocation>
        <location evidence="7">Cytoplasm</location>
    </subcellularLocation>
</comment>
<comment type="function">
    <text evidence="7">Required for the formation of a threonylcarbamoyl group on adenosine at position 37 (t(6)A37) in tRNAs that read codons beginning with adenine. Is involved in the transfer of the threonylcarbamoyl moiety of threonylcarbamoyl-AMP (TC-AMP) to the N6 group of A37, together with TsaE and TsaB. TsaD likely plays a direct catalytic role in this reaction.</text>
</comment>
<feature type="binding site" evidence="7">
    <location>
        <position position="302"/>
    </location>
    <ligand>
        <name>Fe cation</name>
        <dbReference type="ChEBI" id="CHEBI:24875"/>
    </ligand>
</feature>
<evidence type="ECO:0000313" key="9">
    <source>
        <dbReference type="EMBL" id="MEM5947935.1"/>
    </source>
</evidence>
<dbReference type="EMBL" id="JBCHKQ010000002">
    <property type="protein sequence ID" value="MEM5947935.1"/>
    <property type="molecule type" value="Genomic_DNA"/>
</dbReference>
<dbReference type="Pfam" id="PF00814">
    <property type="entry name" value="TsaD"/>
    <property type="match status" value="1"/>
</dbReference>
<keyword evidence="5 7" id="KW-0012">Acyltransferase</keyword>
<evidence type="ECO:0000256" key="2">
    <source>
        <dbReference type="ARBA" id="ARBA00022694"/>
    </source>
</evidence>
<dbReference type="PRINTS" id="PR00789">
    <property type="entry name" value="OSIALOPTASE"/>
</dbReference>
<keyword evidence="3 7" id="KW-0479">Metal-binding</keyword>
<dbReference type="PANTHER" id="PTHR11735:SF6">
    <property type="entry name" value="TRNA N6-ADENOSINE THREONYLCARBAMOYLTRANSFERASE, MITOCHONDRIAL"/>
    <property type="match status" value="1"/>
</dbReference>
<dbReference type="Proteomes" id="UP001466331">
    <property type="component" value="Unassembled WGS sequence"/>
</dbReference>
<evidence type="ECO:0000313" key="10">
    <source>
        <dbReference type="Proteomes" id="UP001466331"/>
    </source>
</evidence>
<dbReference type="InterPro" id="IPR017861">
    <property type="entry name" value="KAE1/TsaD"/>
</dbReference>
<dbReference type="PANTHER" id="PTHR11735">
    <property type="entry name" value="TRNA N6-ADENOSINE THREONYLCARBAMOYLTRANSFERASE"/>
    <property type="match status" value="1"/>
</dbReference>
<keyword evidence="1 7" id="KW-0808">Transferase</keyword>
<comment type="catalytic activity">
    <reaction evidence="6 7">
        <text>L-threonylcarbamoyladenylate + adenosine(37) in tRNA = N(6)-L-threonylcarbamoyladenosine(37) in tRNA + AMP + H(+)</text>
        <dbReference type="Rhea" id="RHEA:37059"/>
        <dbReference type="Rhea" id="RHEA-COMP:10162"/>
        <dbReference type="Rhea" id="RHEA-COMP:10163"/>
        <dbReference type="ChEBI" id="CHEBI:15378"/>
        <dbReference type="ChEBI" id="CHEBI:73682"/>
        <dbReference type="ChEBI" id="CHEBI:74411"/>
        <dbReference type="ChEBI" id="CHEBI:74418"/>
        <dbReference type="ChEBI" id="CHEBI:456215"/>
        <dbReference type="EC" id="2.3.1.234"/>
    </reaction>
</comment>
<feature type="domain" description="Gcp-like" evidence="8">
    <location>
        <begin position="24"/>
        <end position="308"/>
    </location>
</feature>
<keyword evidence="7" id="KW-0963">Cytoplasm</keyword>
<feature type="binding site" evidence="7">
    <location>
        <position position="275"/>
    </location>
    <ligand>
        <name>substrate</name>
    </ligand>
</feature>
<name>A0ABU9UDA7_9SPIR</name>
<dbReference type="EC" id="2.3.1.234" evidence="7"/>
<evidence type="ECO:0000256" key="7">
    <source>
        <dbReference type="HAMAP-Rule" id="MF_01445"/>
    </source>
</evidence>
<dbReference type="Gene3D" id="3.30.420.40">
    <property type="match status" value="2"/>
</dbReference>
<gene>
    <name evidence="7 9" type="primary">tsaD</name>
    <name evidence="9" type="ORF">WKV44_05215</name>
</gene>
<comment type="similarity">
    <text evidence="7">Belongs to the KAE1 / TsaD family.</text>
</comment>
<feature type="binding site" evidence="7">
    <location>
        <begin position="133"/>
        <end position="137"/>
    </location>
    <ligand>
        <name>substrate</name>
    </ligand>
</feature>
<sequence length="340" mass="37093">MIVVGIESSCDECSVAVVKDGRSVLSNVIATQIEFHKPYSGVVPEIASRKHVEWIMDVYNRALKEAGISSCDIDVVAATNRPGLMGSLVVGFSFAKGLAMGLEKPLVAVDHIKAHLYAPHLEYDISYPFIGLLLSGGHTVISMVNSFDDFEVMGTTIDDACGEAFDKVAKHFGWGYPGGVVIDRMAEKGCDTAFSFPDSVLKKDKHTYDVSYSGIKTAVVYQLEQFKNPGYESSPENIAASFRKAAIDMVLKRLDRAVNDTGIKRVVLGGGVAANSYLRRVLTEKKHEGWEVFFPSMELCTDNGAMVAAIAYEYAIRGRFDSLESGVSARVPDFKPYSSK</sequence>
<comment type="cofactor">
    <cofactor evidence="7">
        <name>Fe(2+)</name>
        <dbReference type="ChEBI" id="CHEBI:29033"/>
    </cofactor>
    <text evidence="7">Binds 1 Fe(2+) ion per subunit.</text>
</comment>
<proteinExistence type="inferred from homology"/>
<comment type="caution">
    <text evidence="9">The sequence shown here is derived from an EMBL/GenBank/DDBJ whole genome shotgun (WGS) entry which is preliminary data.</text>
</comment>